<evidence type="ECO:0000313" key="4">
    <source>
        <dbReference type="Proteomes" id="UP000005824"/>
    </source>
</evidence>
<dbReference type="AlphaFoldDB" id="B4D7Q7"/>
<dbReference type="Gene3D" id="2.60.120.1440">
    <property type="match status" value="1"/>
</dbReference>
<dbReference type="Proteomes" id="UP000005824">
    <property type="component" value="Unassembled WGS sequence"/>
</dbReference>
<gene>
    <name evidence="3" type="ORF">CfE428DRAFT_4845</name>
</gene>
<sequence>MESVEGAVSWSDDTGGQRTGLSSGARLAAGTLNVEGASSSAQLRFDDGTVLTLTGDAELGFSDDGQKRLALRRGAFTGRVAHQPAGRPMVVRTNTAEIEVLGTVFALASEQNQTTLNVESGNVRMRRLADGRSVEVSANRVAVASLDVGAAMETRLQGVPPEEWRCSFNQPPPAGSNGLWLPPSAGKRGRMRSLPFVAGHDANGRMVVHHGVTVRAMPGEDSGLVTLTERSMLHVRFRTEQRTGLKLFLSCEGPGGTFGGNFELAIQPSAELPDTGGWMRVDVPLRPLHVLSPEEHPSVEGERVRTLILHSYEYDAGLEVAEIGIGQEK</sequence>
<keyword evidence="4" id="KW-1185">Reference proteome</keyword>
<comment type="caution">
    <text evidence="3">The sequence shown here is derived from an EMBL/GenBank/DDBJ whole genome shotgun (WGS) entry which is preliminary data.</text>
</comment>
<dbReference type="EMBL" id="ABVL01000018">
    <property type="protein sequence ID" value="EDY17547.1"/>
    <property type="molecule type" value="Genomic_DNA"/>
</dbReference>
<name>B4D7Q7_9BACT</name>
<dbReference type="Pfam" id="PF04773">
    <property type="entry name" value="FecR"/>
    <property type="match status" value="1"/>
</dbReference>
<feature type="compositionally biased region" description="Polar residues" evidence="1">
    <location>
        <begin position="11"/>
        <end position="22"/>
    </location>
</feature>
<dbReference type="GO" id="GO:0016989">
    <property type="term" value="F:sigma factor antagonist activity"/>
    <property type="evidence" value="ECO:0007669"/>
    <property type="project" value="TreeGrafter"/>
</dbReference>
<evidence type="ECO:0000313" key="3">
    <source>
        <dbReference type="EMBL" id="EDY17547.1"/>
    </source>
</evidence>
<accession>B4D7Q7</accession>
<feature type="region of interest" description="Disordered" evidence="1">
    <location>
        <begin position="1"/>
        <end position="22"/>
    </location>
</feature>
<dbReference type="STRING" id="497964.CfE428DRAFT_4845"/>
<reference evidence="3 4" key="1">
    <citation type="journal article" date="2011" name="J. Bacteriol.">
        <title>Genome sequence of Chthoniobacter flavus Ellin428, an aerobic heterotrophic soil bacterium.</title>
        <authorList>
            <person name="Kant R."/>
            <person name="van Passel M.W."/>
            <person name="Palva A."/>
            <person name="Lucas S."/>
            <person name="Lapidus A."/>
            <person name="Glavina Del Rio T."/>
            <person name="Dalin E."/>
            <person name="Tice H."/>
            <person name="Bruce D."/>
            <person name="Goodwin L."/>
            <person name="Pitluck S."/>
            <person name="Larimer F.W."/>
            <person name="Land M.L."/>
            <person name="Hauser L."/>
            <person name="Sangwan P."/>
            <person name="de Vos W.M."/>
            <person name="Janssen P.H."/>
            <person name="Smidt H."/>
        </authorList>
    </citation>
    <scope>NUCLEOTIDE SEQUENCE [LARGE SCALE GENOMIC DNA]</scope>
    <source>
        <strain evidence="3 4">Ellin428</strain>
    </source>
</reference>
<organism evidence="3 4">
    <name type="scientific">Chthoniobacter flavus Ellin428</name>
    <dbReference type="NCBI Taxonomy" id="497964"/>
    <lineage>
        <taxon>Bacteria</taxon>
        <taxon>Pseudomonadati</taxon>
        <taxon>Verrucomicrobiota</taxon>
        <taxon>Spartobacteria</taxon>
        <taxon>Chthoniobacterales</taxon>
        <taxon>Chthoniobacteraceae</taxon>
        <taxon>Chthoniobacter</taxon>
    </lineage>
</organism>
<dbReference type="PANTHER" id="PTHR30273:SF2">
    <property type="entry name" value="PROTEIN FECR"/>
    <property type="match status" value="1"/>
</dbReference>
<dbReference type="InterPro" id="IPR012373">
    <property type="entry name" value="Ferrdict_sens_TM"/>
</dbReference>
<evidence type="ECO:0000259" key="2">
    <source>
        <dbReference type="Pfam" id="PF04773"/>
    </source>
</evidence>
<dbReference type="InterPro" id="IPR006860">
    <property type="entry name" value="FecR"/>
</dbReference>
<dbReference type="InParanoid" id="B4D7Q7"/>
<evidence type="ECO:0000256" key="1">
    <source>
        <dbReference type="SAM" id="MobiDB-lite"/>
    </source>
</evidence>
<dbReference type="PANTHER" id="PTHR30273">
    <property type="entry name" value="PERIPLASMIC SIGNAL SENSOR AND SIGMA FACTOR ACTIVATOR FECR-RELATED"/>
    <property type="match status" value="1"/>
</dbReference>
<dbReference type="eggNOG" id="COG3712">
    <property type="taxonomic scope" value="Bacteria"/>
</dbReference>
<feature type="domain" description="FecR protein" evidence="2">
    <location>
        <begin position="36"/>
        <end position="124"/>
    </location>
</feature>
<protein>
    <submittedName>
        <fullName evidence="3">Anti-FecI sigma factor, FecR</fullName>
    </submittedName>
</protein>
<proteinExistence type="predicted"/>